<evidence type="ECO:0008006" key="3">
    <source>
        <dbReference type="Google" id="ProtNLM"/>
    </source>
</evidence>
<evidence type="ECO:0000313" key="2">
    <source>
        <dbReference type="Proteomes" id="UP001500547"/>
    </source>
</evidence>
<sequence>MQIEIQSGNLEMSDAIREHASRRATFALSRLSSRIRRVTIHLSDENGPRGGVDKRCLVSVQLEGAPEAVVEDSGSDVYTLIDRALARAGRVASRRLERMQLAGRRHERVFGDATRHLLDSRRRFALRSARAVTVAYNEE</sequence>
<proteinExistence type="predicted"/>
<dbReference type="InterPro" id="IPR003489">
    <property type="entry name" value="RHF/RaiA"/>
</dbReference>
<comment type="caution">
    <text evidence="1">The sequence shown here is derived from an EMBL/GenBank/DDBJ whole genome shotgun (WGS) entry which is preliminary data.</text>
</comment>
<dbReference type="Proteomes" id="UP001500547">
    <property type="component" value="Unassembled WGS sequence"/>
</dbReference>
<keyword evidence="2" id="KW-1185">Reference proteome</keyword>
<organism evidence="1 2">
    <name type="scientific">Viridibacterium curvum</name>
    <dbReference type="NCBI Taxonomy" id="1101404"/>
    <lineage>
        <taxon>Bacteria</taxon>
        <taxon>Pseudomonadati</taxon>
        <taxon>Pseudomonadota</taxon>
        <taxon>Betaproteobacteria</taxon>
        <taxon>Rhodocyclales</taxon>
        <taxon>Rhodocyclaceae</taxon>
        <taxon>Viridibacterium</taxon>
    </lineage>
</organism>
<evidence type="ECO:0000313" key="1">
    <source>
        <dbReference type="EMBL" id="GAA5165179.1"/>
    </source>
</evidence>
<dbReference type="RefSeq" id="WP_345532822.1">
    <property type="nucleotide sequence ID" value="NZ_BAABLD010000008.1"/>
</dbReference>
<protein>
    <recommendedName>
        <fullName evidence="3">HPF/RaiA family ribosome-associated protein</fullName>
    </recommendedName>
</protein>
<dbReference type="SUPFAM" id="SSF69754">
    <property type="entry name" value="Ribosome binding protein Y (YfiA homologue)"/>
    <property type="match status" value="1"/>
</dbReference>
<name>A0ABP9QPC8_9RHOO</name>
<dbReference type="Pfam" id="PF02482">
    <property type="entry name" value="Ribosomal_S30AE"/>
    <property type="match status" value="1"/>
</dbReference>
<accession>A0ABP9QPC8</accession>
<dbReference type="EMBL" id="BAABLD010000008">
    <property type="protein sequence ID" value="GAA5165179.1"/>
    <property type="molecule type" value="Genomic_DNA"/>
</dbReference>
<reference evidence="2" key="1">
    <citation type="journal article" date="2019" name="Int. J. Syst. Evol. Microbiol.">
        <title>The Global Catalogue of Microorganisms (GCM) 10K type strain sequencing project: providing services to taxonomists for standard genome sequencing and annotation.</title>
        <authorList>
            <consortium name="The Broad Institute Genomics Platform"/>
            <consortium name="The Broad Institute Genome Sequencing Center for Infectious Disease"/>
            <person name="Wu L."/>
            <person name="Ma J."/>
        </authorList>
    </citation>
    <scope>NUCLEOTIDE SEQUENCE [LARGE SCALE GENOMIC DNA]</scope>
    <source>
        <strain evidence="2">JCM 18715</strain>
    </source>
</reference>
<dbReference type="Gene3D" id="3.30.160.100">
    <property type="entry name" value="Ribosome hibernation promotion factor-like"/>
    <property type="match status" value="1"/>
</dbReference>
<dbReference type="InterPro" id="IPR036567">
    <property type="entry name" value="RHF-like"/>
</dbReference>
<gene>
    <name evidence="1" type="ORF">GCM10025770_20290</name>
</gene>